<organism evidence="6 7">
    <name type="scientific">Blastococcus saxobsidens</name>
    <dbReference type="NCBI Taxonomy" id="138336"/>
    <lineage>
        <taxon>Bacteria</taxon>
        <taxon>Bacillati</taxon>
        <taxon>Actinomycetota</taxon>
        <taxon>Actinomycetes</taxon>
        <taxon>Geodermatophilales</taxon>
        <taxon>Geodermatophilaceae</taxon>
        <taxon>Blastococcus</taxon>
    </lineage>
</organism>
<feature type="domain" description="HTH tetR-type" evidence="5">
    <location>
        <begin position="18"/>
        <end position="78"/>
    </location>
</feature>
<evidence type="ECO:0000259" key="5">
    <source>
        <dbReference type="PROSITE" id="PS50977"/>
    </source>
</evidence>
<evidence type="ECO:0000313" key="6">
    <source>
        <dbReference type="EMBL" id="RZU31061.1"/>
    </source>
</evidence>
<dbReference type="InterPro" id="IPR001647">
    <property type="entry name" value="HTH_TetR"/>
</dbReference>
<keyword evidence="1" id="KW-0805">Transcription regulation</keyword>
<dbReference type="InterPro" id="IPR009057">
    <property type="entry name" value="Homeodomain-like_sf"/>
</dbReference>
<dbReference type="OrthoDB" id="3827407at2"/>
<dbReference type="PANTHER" id="PTHR47506:SF1">
    <property type="entry name" value="HTH-TYPE TRANSCRIPTIONAL REGULATOR YJDC"/>
    <property type="match status" value="1"/>
</dbReference>
<name>A0A4Q7Y4R6_9ACTN</name>
<comment type="caution">
    <text evidence="6">The sequence shown here is derived from an EMBL/GenBank/DDBJ whole genome shotgun (WGS) entry which is preliminary data.</text>
</comment>
<evidence type="ECO:0000256" key="1">
    <source>
        <dbReference type="ARBA" id="ARBA00023015"/>
    </source>
</evidence>
<feature type="DNA-binding region" description="H-T-H motif" evidence="4">
    <location>
        <begin position="41"/>
        <end position="60"/>
    </location>
</feature>
<dbReference type="RefSeq" id="WP_104527916.1">
    <property type="nucleotide sequence ID" value="NZ_POQT01000008.1"/>
</dbReference>
<dbReference type="InterPro" id="IPR054156">
    <property type="entry name" value="YxaF_TetR_C"/>
</dbReference>
<dbReference type="AlphaFoldDB" id="A0A4Q7Y4R6"/>
<keyword evidence="2 4" id="KW-0238">DNA-binding</keyword>
<dbReference type="PROSITE" id="PS50977">
    <property type="entry name" value="HTH_TETR_2"/>
    <property type="match status" value="1"/>
</dbReference>
<dbReference type="Gene3D" id="1.10.357.10">
    <property type="entry name" value="Tetracycline Repressor, domain 2"/>
    <property type="match status" value="1"/>
</dbReference>
<dbReference type="SUPFAM" id="SSF48498">
    <property type="entry name" value="Tetracyclin repressor-like, C-terminal domain"/>
    <property type="match status" value="1"/>
</dbReference>
<reference evidence="6 7" key="1">
    <citation type="submission" date="2019-02" db="EMBL/GenBank/DDBJ databases">
        <title>Sequencing the genomes of 1000 actinobacteria strains.</title>
        <authorList>
            <person name="Klenk H.-P."/>
        </authorList>
    </citation>
    <scope>NUCLEOTIDE SEQUENCE [LARGE SCALE GENOMIC DNA]</scope>
    <source>
        <strain evidence="6 7">DSM 44509</strain>
    </source>
</reference>
<accession>A0A4Q7Y4R6</accession>
<dbReference type="PRINTS" id="PR00455">
    <property type="entry name" value="HTHTETR"/>
</dbReference>
<proteinExistence type="predicted"/>
<protein>
    <submittedName>
        <fullName evidence="6">TetR family transcriptional regulator</fullName>
    </submittedName>
</protein>
<dbReference type="Proteomes" id="UP000292507">
    <property type="component" value="Unassembled WGS sequence"/>
</dbReference>
<dbReference type="PANTHER" id="PTHR47506">
    <property type="entry name" value="TRANSCRIPTIONAL REGULATORY PROTEIN"/>
    <property type="match status" value="1"/>
</dbReference>
<evidence type="ECO:0000256" key="4">
    <source>
        <dbReference type="PROSITE-ProRule" id="PRU00335"/>
    </source>
</evidence>
<keyword evidence="3" id="KW-0804">Transcription</keyword>
<evidence type="ECO:0000256" key="2">
    <source>
        <dbReference type="ARBA" id="ARBA00023125"/>
    </source>
</evidence>
<evidence type="ECO:0000256" key="3">
    <source>
        <dbReference type="ARBA" id="ARBA00023163"/>
    </source>
</evidence>
<dbReference type="InterPro" id="IPR036271">
    <property type="entry name" value="Tet_transcr_reg_TetR-rel_C_sf"/>
</dbReference>
<dbReference type="Pfam" id="PF21993">
    <property type="entry name" value="TetR_C_13_2"/>
    <property type="match status" value="1"/>
</dbReference>
<sequence>MREEGSPVPKPVLTARGRATRERIVTAAADLMHRRGVAGTSLDDVRAATGTSKSQLYHYFTDKSALVGAVVQWQVGRVLMAQQPELDGIDSMADLCRWRDRVVELNRDAHALGGCPLGRLAAELAEADRCAPIELVDGFAAWQRHLALGLGRMRDRGELDAEPDVLAAGLLAAVQGGLLLAQAARSVQPLEAALDLALSGVAAQLAPSAGPARV</sequence>
<dbReference type="GO" id="GO:0003677">
    <property type="term" value="F:DNA binding"/>
    <property type="evidence" value="ECO:0007669"/>
    <property type="project" value="UniProtKB-UniRule"/>
</dbReference>
<dbReference type="EMBL" id="SHKV01000001">
    <property type="protein sequence ID" value="RZU31061.1"/>
    <property type="molecule type" value="Genomic_DNA"/>
</dbReference>
<evidence type="ECO:0000313" key="7">
    <source>
        <dbReference type="Proteomes" id="UP000292507"/>
    </source>
</evidence>
<keyword evidence="7" id="KW-1185">Reference proteome</keyword>
<gene>
    <name evidence="6" type="ORF">BKA19_0706</name>
</gene>
<dbReference type="SUPFAM" id="SSF46689">
    <property type="entry name" value="Homeodomain-like"/>
    <property type="match status" value="1"/>
</dbReference>
<dbReference type="Pfam" id="PF00440">
    <property type="entry name" value="TetR_N"/>
    <property type="match status" value="1"/>
</dbReference>